<evidence type="ECO:0000313" key="1">
    <source>
        <dbReference type="EMBL" id="PRP85534.1"/>
    </source>
</evidence>
<sequence>MLNFIVRLVNSMGTQALAHKLAEQPWFRRAAIRFHVGEVLAENSEQFKHFVFKGVQKIEDKFKK</sequence>
<comment type="caution">
    <text evidence="1">The sequence shown here is derived from an EMBL/GenBank/DDBJ whole genome shotgun (WGS) entry which is preliminary data.</text>
</comment>
<dbReference type="Proteomes" id="UP000241769">
    <property type="component" value="Unassembled WGS sequence"/>
</dbReference>
<dbReference type="InParanoid" id="A0A2P6NNJ9"/>
<protein>
    <submittedName>
        <fullName evidence="1">Uncharacterized protein</fullName>
    </submittedName>
</protein>
<gene>
    <name evidence="1" type="ORF">PROFUN_06766</name>
</gene>
<proteinExistence type="predicted"/>
<evidence type="ECO:0000313" key="2">
    <source>
        <dbReference type="Proteomes" id="UP000241769"/>
    </source>
</evidence>
<name>A0A2P6NNJ9_9EUKA</name>
<organism evidence="1 2">
    <name type="scientific">Planoprotostelium fungivorum</name>
    <dbReference type="NCBI Taxonomy" id="1890364"/>
    <lineage>
        <taxon>Eukaryota</taxon>
        <taxon>Amoebozoa</taxon>
        <taxon>Evosea</taxon>
        <taxon>Variosea</taxon>
        <taxon>Cavosteliida</taxon>
        <taxon>Cavosteliaceae</taxon>
        <taxon>Planoprotostelium</taxon>
    </lineage>
</organism>
<dbReference type="EMBL" id="MDYQ01000043">
    <property type="protein sequence ID" value="PRP85534.1"/>
    <property type="molecule type" value="Genomic_DNA"/>
</dbReference>
<accession>A0A2P6NNJ9</accession>
<keyword evidence="2" id="KW-1185">Reference proteome</keyword>
<dbReference type="AlphaFoldDB" id="A0A2P6NNJ9"/>
<reference evidence="1 2" key="1">
    <citation type="journal article" date="2018" name="Genome Biol. Evol.">
        <title>Multiple Roots of Fruiting Body Formation in Amoebozoa.</title>
        <authorList>
            <person name="Hillmann F."/>
            <person name="Forbes G."/>
            <person name="Novohradska S."/>
            <person name="Ferling I."/>
            <person name="Riege K."/>
            <person name="Groth M."/>
            <person name="Westermann M."/>
            <person name="Marz M."/>
            <person name="Spaller T."/>
            <person name="Winckler T."/>
            <person name="Schaap P."/>
            <person name="Glockner G."/>
        </authorList>
    </citation>
    <scope>NUCLEOTIDE SEQUENCE [LARGE SCALE GENOMIC DNA]</scope>
    <source>
        <strain evidence="1 2">Jena</strain>
    </source>
</reference>